<organism evidence="2">
    <name type="scientific">hydrothermal vent metagenome</name>
    <dbReference type="NCBI Taxonomy" id="652676"/>
    <lineage>
        <taxon>unclassified sequences</taxon>
        <taxon>metagenomes</taxon>
        <taxon>ecological metagenomes</taxon>
    </lineage>
</organism>
<feature type="non-terminal residue" evidence="2">
    <location>
        <position position="41"/>
    </location>
</feature>
<accession>A0A3B1CN02</accession>
<feature type="domain" description="Response regulatory" evidence="1">
    <location>
        <begin position="6"/>
        <end position="41"/>
    </location>
</feature>
<name>A0A3B1CN02_9ZZZZ</name>
<dbReference type="InterPro" id="IPR001789">
    <property type="entry name" value="Sig_transdc_resp-reg_receiver"/>
</dbReference>
<sequence>MSASVRVLIAEDESKSFEILKRVLERNNWVVESAKNGEQAL</sequence>
<dbReference type="Gene3D" id="3.40.50.2300">
    <property type="match status" value="1"/>
</dbReference>
<dbReference type="SUPFAM" id="SSF52172">
    <property type="entry name" value="CheY-like"/>
    <property type="match status" value="1"/>
</dbReference>
<dbReference type="GO" id="GO:0000160">
    <property type="term" value="P:phosphorelay signal transduction system"/>
    <property type="evidence" value="ECO:0007669"/>
    <property type="project" value="InterPro"/>
</dbReference>
<gene>
    <name evidence="2" type="ORF">MNBD_NITROSPINAE05-93</name>
</gene>
<protein>
    <recommendedName>
        <fullName evidence="1">Response regulatory domain-containing protein</fullName>
    </recommendedName>
</protein>
<evidence type="ECO:0000259" key="1">
    <source>
        <dbReference type="PROSITE" id="PS50110"/>
    </source>
</evidence>
<dbReference type="InterPro" id="IPR011006">
    <property type="entry name" value="CheY-like_superfamily"/>
</dbReference>
<dbReference type="PROSITE" id="PS50110">
    <property type="entry name" value="RESPONSE_REGULATORY"/>
    <property type="match status" value="1"/>
</dbReference>
<evidence type="ECO:0000313" key="2">
    <source>
        <dbReference type="EMBL" id="VAX31916.1"/>
    </source>
</evidence>
<reference evidence="2" key="1">
    <citation type="submission" date="2018-06" db="EMBL/GenBank/DDBJ databases">
        <authorList>
            <person name="Zhirakovskaya E."/>
        </authorList>
    </citation>
    <scope>NUCLEOTIDE SEQUENCE</scope>
</reference>
<dbReference type="AlphaFoldDB" id="A0A3B1CN02"/>
<dbReference type="EMBL" id="UOGG01000178">
    <property type="protein sequence ID" value="VAX31916.1"/>
    <property type="molecule type" value="Genomic_DNA"/>
</dbReference>
<proteinExistence type="predicted"/>